<evidence type="ECO:0000313" key="7">
    <source>
        <dbReference type="EMBL" id="MDC8770359.1"/>
    </source>
</evidence>
<feature type="transmembrane region" description="Helical" evidence="5">
    <location>
        <begin position="41"/>
        <end position="62"/>
    </location>
</feature>
<feature type="transmembrane region" description="Helical" evidence="5">
    <location>
        <begin position="367"/>
        <end position="387"/>
    </location>
</feature>
<feature type="transmembrane region" description="Helical" evidence="5">
    <location>
        <begin position="114"/>
        <end position="136"/>
    </location>
</feature>
<dbReference type="RefSeq" id="WP_273598809.1">
    <property type="nucleotide sequence ID" value="NZ_JAQQXT010000001.1"/>
</dbReference>
<dbReference type="InterPro" id="IPR029063">
    <property type="entry name" value="SAM-dependent_MTases_sf"/>
</dbReference>
<proteinExistence type="inferred from homology"/>
<sequence length="886" mass="93285">MAIKRGEGAALALMLASGFAGLGYQIVWTQQAGLWLGHESAAVLAVIAAFFGGLSLGALWLGARIERSLHPLRWYAAMELIIAAWGVALILLMAPASAALLTLTGARPSPAWQWTIAFAGSFILLLPATVAMGATLPALERVMAQWRSAGRSIATLYASNTAGAVLGVLASAFWLIPTLGLSSTAVLCVLLNLLCAAGAMLLLRGPALARADLASKDSPAGQGALLMRLALTGLLGIGYEVMVVRLLSQVTEDTVYTFAMLLAVYLIGTAAGAVLWQMWQRRLRPEDGGARLTDRLLAALALACLLGAGSLWAAEGLRAMLLSAFGPGMAAAMAVEAALAVAAFALPTLVMGALFSQLCAQAAQAGLSFGRAIGFNTLGAALAPLLFGVLLTPLLGIKWALLLIPLGYLALIQSKAWLRPITLVPAAACLALALLTPQLAFIEVPEGGRIVSYQEGAMAAVSVVEDAQGVSRLRINNRQQEGSSSSLWFDARQALLPLLLHPAPKQALFLGLGTGMTAASAAQDPSLRVDAVELLPEVISASGHFTQTLNEGQPQENLRLIAADARRYVRAAATHYDVIISDNFHPARSGSGALYTVEHFQAVRARLAPGGLFCQWLPLHQLDLASLRSIVQAFLIANPAASAILANNSLETPVLGLIGRQTDGAGGFTSLTAARARLDAAAFKRPPAQFGIEDEFALLGSFVAGPAALKAFAGDVEANTDDHPVVTHLAPRITYAPDSAPRERLLDLLSALSIVPADLLSAHKGANTDSDSDGDARLSAYWQARRQFIEAGRHIQPSSDLRAMLTQVEQPLFEVLQLSPDFRPAYDPLLRMAQAMAGSDPVRAKQLLSKLQRLQPARQEAGEFLLGMGANGEVAQRPARSQASRP</sequence>
<evidence type="ECO:0000256" key="3">
    <source>
        <dbReference type="ARBA" id="ARBA00023115"/>
    </source>
</evidence>
<evidence type="ECO:0000313" key="8">
    <source>
        <dbReference type="Proteomes" id="UP001221189"/>
    </source>
</evidence>
<dbReference type="Proteomes" id="UP001221189">
    <property type="component" value="Unassembled WGS sequence"/>
</dbReference>
<dbReference type="PANTHER" id="PTHR43317:SF1">
    <property type="entry name" value="THERMOSPERMINE SYNTHASE ACAULIS5"/>
    <property type="match status" value="1"/>
</dbReference>
<accession>A0ABT5K9X5</accession>
<keyword evidence="5" id="KW-1133">Transmembrane helix</keyword>
<keyword evidence="2 4" id="KW-0808">Transferase</keyword>
<reference evidence="7 8" key="1">
    <citation type="submission" date="2022-10" db="EMBL/GenBank/DDBJ databases">
        <title>Paucibacter sp. hw1 Genome sequencing.</title>
        <authorList>
            <person name="Park S."/>
        </authorList>
    </citation>
    <scope>NUCLEOTIDE SEQUENCE [LARGE SCALE GENOMIC DNA]</scope>
    <source>
        <strain evidence="8">hw1</strain>
    </source>
</reference>
<feature type="transmembrane region" description="Helical" evidence="5">
    <location>
        <begin position="224"/>
        <end position="243"/>
    </location>
</feature>
<dbReference type="PANTHER" id="PTHR43317">
    <property type="entry name" value="THERMOSPERMINE SYNTHASE ACAULIS5"/>
    <property type="match status" value="1"/>
</dbReference>
<dbReference type="CDD" id="cd02440">
    <property type="entry name" value="AdoMet_MTases"/>
    <property type="match status" value="1"/>
</dbReference>
<evidence type="ECO:0000256" key="1">
    <source>
        <dbReference type="ARBA" id="ARBA00007867"/>
    </source>
</evidence>
<name>A0ABT5K9X5_9BURK</name>
<comment type="caution">
    <text evidence="7">The sequence shown here is derived from an EMBL/GenBank/DDBJ whole genome shotgun (WGS) entry which is preliminary data.</text>
</comment>
<comment type="similarity">
    <text evidence="1">Belongs to the spermidine/spermine synthase family.</text>
</comment>
<evidence type="ECO:0000256" key="2">
    <source>
        <dbReference type="ARBA" id="ARBA00022679"/>
    </source>
</evidence>
<dbReference type="SUPFAM" id="SSF53335">
    <property type="entry name" value="S-adenosyl-L-methionine-dependent methyltransferases"/>
    <property type="match status" value="1"/>
</dbReference>
<dbReference type="Gene3D" id="3.40.50.150">
    <property type="entry name" value="Vaccinia Virus protein VP39"/>
    <property type="match status" value="1"/>
</dbReference>
<feature type="transmembrane region" description="Helical" evidence="5">
    <location>
        <begin position="296"/>
        <end position="314"/>
    </location>
</feature>
<feature type="transmembrane region" description="Helical" evidence="5">
    <location>
        <begin position="74"/>
        <end position="94"/>
    </location>
</feature>
<feature type="transmembrane region" description="Helical" evidence="5">
    <location>
        <begin position="393"/>
        <end position="411"/>
    </location>
</feature>
<dbReference type="EMBL" id="JAQQXT010000001">
    <property type="protein sequence ID" value="MDC8770359.1"/>
    <property type="molecule type" value="Genomic_DNA"/>
</dbReference>
<evidence type="ECO:0000256" key="5">
    <source>
        <dbReference type="SAM" id="Phobius"/>
    </source>
</evidence>
<dbReference type="InterPro" id="IPR030374">
    <property type="entry name" value="PABS"/>
</dbReference>
<feature type="active site" description="Proton acceptor" evidence="4">
    <location>
        <position position="582"/>
    </location>
</feature>
<evidence type="ECO:0000256" key="4">
    <source>
        <dbReference type="PROSITE-ProRule" id="PRU00354"/>
    </source>
</evidence>
<feature type="transmembrane region" description="Helical" evidence="5">
    <location>
        <begin position="182"/>
        <end position="203"/>
    </location>
</feature>
<protein>
    <submittedName>
        <fullName evidence="7">Fused MFS/spermidine synthase</fullName>
    </submittedName>
</protein>
<dbReference type="NCBIfam" id="NF037959">
    <property type="entry name" value="MFS_SpdSyn"/>
    <property type="match status" value="1"/>
</dbReference>
<feature type="transmembrane region" description="Helical" evidence="5">
    <location>
        <begin position="255"/>
        <end position="276"/>
    </location>
</feature>
<feature type="transmembrane region" description="Helical" evidence="5">
    <location>
        <begin position="423"/>
        <end position="442"/>
    </location>
</feature>
<keyword evidence="5" id="KW-0472">Membrane</keyword>
<organism evidence="7 8">
    <name type="scientific">Roseateles albus</name>
    <dbReference type="NCBI Taxonomy" id="2987525"/>
    <lineage>
        <taxon>Bacteria</taxon>
        <taxon>Pseudomonadati</taxon>
        <taxon>Pseudomonadota</taxon>
        <taxon>Betaproteobacteria</taxon>
        <taxon>Burkholderiales</taxon>
        <taxon>Sphaerotilaceae</taxon>
        <taxon>Roseateles</taxon>
    </lineage>
</organism>
<keyword evidence="8" id="KW-1185">Reference proteome</keyword>
<feature type="domain" description="PABS" evidence="6">
    <location>
        <begin position="421"/>
        <end position="665"/>
    </location>
</feature>
<dbReference type="Pfam" id="PF01564">
    <property type="entry name" value="Spermine_synth"/>
    <property type="match status" value="1"/>
</dbReference>
<feature type="transmembrane region" description="Helical" evidence="5">
    <location>
        <begin position="157"/>
        <end position="176"/>
    </location>
</feature>
<gene>
    <name evidence="7" type="ORF">PRZ03_02160</name>
</gene>
<keyword evidence="3 4" id="KW-0620">Polyamine biosynthesis</keyword>
<evidence type="ECO:0000259" key="6">
    <source>
        <dbReference type="PROSITE" id="PS51006"/>
    </source>
</evidence>
<keyword evidence="5" id="KW-0812">Transmembrane</keyword>
<dbReference type="PROSITE" id="PS51006">
    <property type="entry name" value="PABS_2"/>
    <property type="match status" value="1"/>
</dbReference>
<feature type="transmembrane region" description="Helical" evidence="5">
    <location>
        <begin position="334"/>
        <end position="355"/>
    </location>
</feature>